<dbReference type="InterPro" id="IPR029063">
    <property type="entry name" value="SAM-dependent_MTases_sf"/>
</dbReference>
<feature type="domain" description="Methyltransferase" evidence="1">
    <location>
        <begin position="13"/>
        <end position="194"/>
    </location>
</feature>
<dbReference type="Gene3D" id="3.40.50.150">
    <property type="entry name" value="Vaccinia Virus protein VP39"/>
    <property type="match status" value="1"/>
</dbReference>
<keyword evidence="3" id="KW-1185">Reference proteome</keyword>
<protein>
    <recommendedName>
        <fullName evidence="1">Methyltransferase domain-containing protein</fullName>
    </recommendedName>
</protein>
<dbReference type="PANTHER" id="PTHR12843">
    <property type="entry name" value="PROTEIN-LYSINE N-METHYLTRANSFERASE METTL10"/>
    <property type="match status" value="1"/>
</dbReference>
<evidence type="ECO:0000313" key="3">
    <source>
        <dbReference type="Proteomes" id="UP000696485"/>
    </source>
</evidence>
<dbReference type="GO" id="GO:0016279">
    <property type="term" value="F:protein-lysine N-methyltransferase activity"/>
    <property type="evidence" value="ECO:0007669"/>
    <property type="project" value="TreeGrafter"/>
</dbReference>
<dbReference type="SUPFAM" id="SSF53335">
    <property type="entry name" value="S-adenosyl-L-methionine-dependent methyltransferases"/>
    <property type="match status" value="1"/>
</dbReference>
<proteinExistence type="predicted"/>
<sequence>MVDWVEEHYEDEKETCAVLDLGCGNGHLLLDLAELGFEDLTGIDYSPAAIRLAQTVAADKEVDHVIRYAAVDFLAEKETMDWCTAEQKNTDGSTPSPKKFRVMLDKGTYDAISLHQKNKRDAAVAAAAAEEAGEETKDEDNIVLAENDDNMEDLAERYPRRVAAMMEDDGRLLITSCNWTQPELIQRFAHVFEYDSHLRYPTFTFGGVKGQTISSVVFKKKQA</sequence>
<accession>A0A9P5VJW3</accession>
<evidence type="ECO:0000313" key="2">
    <source>
        <dbReference type="EMBL" id="KAF9328839.1"/>
    </source>
</evidence>
<comment type="caution">
    <text evidence="2">The sequence shown here is derived from an EMBL/GenBank/DDBJ whole genome shotgun (WGS) entry which is preliminary data.</text>
</comment>
<dbReference type="InterPro" id="IPR025714">
    <property type="entry name" value="Methyltranfer_dom"/>
</dbReference>
<dbReference type="GO" id="GO:0005737">
    <property type="term" value="C:cytoplasm"/>
    <property type="evidence" value="ECO:0007669"/>
    <property type="project" value="TreeGrafter"/>
</dbReference>
<organism evidence="2 3">
    <name type="scientific">Podila minutissima</name>
    <dbReference type="NCBI Taxonomy" id="64525"/>
    <lineage>
        <taxon>Eukaryota</taxon>
        <taxon>Fungi</taxon>
        <taxon>Fungi incertae sedis</taxon>
        <taxon>Mucoromycota</taxon>
        <taxon>Mortierellomycotina</taxon>
        <taxon>Mortierellomycetes</taxon>
        <taxon>Mortierellales</taxon>
        <taxon>Mortierellaceae</taxon>
        <taxon>Podila</taxon>
    </lineage>
</organism>
<dbReference type="CDD" id="cd02440">
    <property type="entry name" value="AdoMet_MTases"/>
    <property type="match status" value="1"/>
</dbReference>
<evidence type="ECO:0000259" key="1">
    <source>
        <dbReference type="Pfam" id="PF13847"/>
    </source>
</evidence>
<dbReference type="AlphaFoldDB" id="A0A9P5VJW3"/>
<dbReference type="EMBL" id="JAAAUY010000527">
    <property type="protein sequence ID" value="KAF9328839.1"/>
    <property type="molecule type" value="Genomic_DNA"/>
</dbReference>
<gene>
    <name evidence="2" type="ORF">BG006_008026</name>
</gene>
<name>A0A9P5VJW3_9FUNG</name>
<dbReference type="Pfam" id="PF13847">
    <property type="entry name" value="Methyltransf_31"/>
    <property type="match status" value="1"/>
</dbReference>
<dbReference type="Proteomes" id="UP000696485">
    <property type="component" value="Unassembled WGS sequence"/>
</dbReference>
<dbReference type="PANTHER" id="PTHR12843:SF5">
    <property type="entry name" value="EEF1A LYSINE METHYLTRANSFERASE 2"/>
    <property type="match status" value="1"/>
</dbReference>
<reference evidence="2" key="1">
    <citation type="journal article" date="2020" name="Fungal Divers.">
        <title>Resolving the Mortierellaceae phylogeny through synthesis of multi-gene phylogenetics and phylogenomics.</title>
        <authorList>
            <person name="Vandepol N."/>
            <person name="Liber J."/>
            <person name="Desiro A."/>
            <person name="Na H."/>
            <person name="Kennedy M."/>
            <person name="Barry K."/>
            <person name="Grigoriev I.V."/>
            <person name="Miller A.N."/>
            <person name="O'Donnell K."/>
            <person name="Stajich J.E."/>
            <person name="Bonito G."/>
        </authorList>
    </citation>
    <scope>NUCLEOTIDE SEQUENCE</scope>
    <source>
        <strain evidence="2">NVP1</strain>
    </source>
</reference>